<evidence type="ECO:0000313" key="2">
    <source>
        <dbReference type="EMBL" id="MEE4543674.1"/>
    </source>
</evidence>
<dbReference type="SUPFAM" id="SSF47413">
    <property type="entry name" value="lambda repressor-like DNA-binding domains"/>
    <property type="match status" value="1"/>
</dbReference>
<gene>
    <name evidence="2" type="ORF">V2S66_17060</name>
</gene>
<evidence type="ECO:0000313" key="3">
    <source>
        <dbReference type="Proteomes" id="UP001344658"/>
    </source>
</evidence>
<feature type="domain" description="HTH cro/C1-type" evidence="1">
    <location>
        <begin position="46"/>
        <end position="81"/>
    </location>
</feature>
<dbReference type="InterPro" id="IPR010982">
    <property type="entry name" value="Lambda_DNA-bd_dom_sf"/>
</dbReference>
<sequence length="147" mass="16091">MTEKQGRRSVADLLDRLFREVHPPGRGPYTYAEVAQGVHEATGFSITASAIQQLRTGRNENPKLATIRALAAFFGVPASYFFEEEVADRTMAEIDVVAAMRDADVRRVALRANGLSISSLKMVAAVIDQARRLEGIPDDDSGLLDDE</sequence>
<dbReference type="PROSITE" id="PS50943">
    <property type="entry name" value="HTH_CROC1"/>
    <property type="match status" value="1"/>
</dbReference>
<keyword evidence="3" id="KW-1185">Reference proteome</keyword>
<reference evidence="2 3" key="1">
    <citation type="submission" date="2023-12" db="EMBL/GenBank/DDBJ databases">
        <title>Streptomyces sp. V4-01.</title>
        <authorList>
            <person name="Somphong A."/>
            <person name="Phongsopitanun W."/>
        </authorList>
    </citation>
    <scope>NUCLEOTIDE SEQUENCE [LARGE SCALE GENOMIC DNA]</scope>
    <source>
        <strain evidence="2 3">V4-01</strain>
    </source>
</reference>
<accession>A0ABU7PD04</accession>
<comment type="caution">
    <text evidence="2">The sequence shown here is derived from an EMBL/GenBank/DDBJ whole genome shotgun (WGS) entry which is preliminary data.</text>
</comment>
<dbReference type="EMBL" id="JAZEWV010000012">
    <property type="protein sequence ID" value="MEE4543674.1"/>
    <property type="molecule type" value="Genomic_DNA"/>
</dbReference>
<dbReference type="Gene3D" id="1.10.260.40">
    <property type="entry name" value="lambda repressor-like DNA-binding domains"/>
    <property type="match status" value="1"/>
</dbReference>
<protein>
    <submittedName>
        <fullName evidence="2">Helix-turn-helix domain-containing protein</fullName>
    </submittedName>
</protein>
<dbReference type="Proteomes" id="UP001344658">
    <property type="component" value="Unassembled WGS sequence"/>
</dbReference>
<dbReference type="RefSeq" id="WP_330796323.1">
    <property type="nucleotide sequence ID" value="NZ_JAZEWV010000012.1"/>
</dbReference>
<name>A0ABU7PD04_9ACTN</name>
<organism evidence="2 3">
    <name type="scientific">Actinacidiphila polyblastidii</name>
    <dbReference type="NCBI Taxonomy" id="3110430"/>
    <lineage>
        <taxon>Bacteria</taxon>
        <taxon>Bacillati</taxon>
        <taxon>Actinomycetota</taxon>
        <taxon>Actinomycetes</taxon>
        <taxon>Kitasatosporales</taxon>
        <taxon>Streptomycetaceae</taxon>
        <taxon>Actinacidiphila</taxon>
    </lineage>
</organism>
<dbReference type="InterPro" id="IPR001387">
    <property type="entry name" value="Cro/C1-type_HTH"/>
</dbReference>
<proteinExistence type="predicted"/>
<evidence type="ECO:0000259" key="1">
    <source>
        <dbReference type="PROSITE" id="PS50943"/>
    </source>
</evidence>